<dbReference type="PROSITE" id="PS00761">
    <property type="entry name" value="SPASE_I_3"/>
    <property type="match status" value="1"/>
</dbReference>
<gene>
    <name evidence="11" type="ORF">bhn_I1271</name>
</gene>
<keyword evidence="5 8" id="KW-0645">Protease</keyword>
<organism evidence="11 12">
    <name type="scientific">Butyrivibrio hungatei</name>
    <dbReference type="NCBI Taxonomy" id="185008"/>
    <lineage>
        <taxon>Bacteria</taxon>
        <taxon>Bacillati</taxon>
        <taxon>Bacillota</taxon>
        <taxon>Clostridia</taxon>
        <taxon>Lachnospirales</taxon>
        <taxon>Lachnospiraceae</taxon>
        <taxon>Butyrivibrio</taxon>
    </lineage>
</organism>
<evidence type="ECO:0000313" key="12">
    <source>
        <dbReference type="Proteomes" id="UP000179284"/>
    </source>
</evidence>
<dbReference type="InterPro" id="IPR000223">
    <property type="entry name" value="Pept_S26A_signal_pept_1"/>
</dbReference>
<evidence type="ECO:0000256" key="5">
    <source>
        <dbReference type="ARBA" id="ARBA00022670"/>
    </source>
</evidence>
<protein>
    <recommendedName>
        <fullName evidence="4 8">Signal peptidase I</fullName>
        <ecNumber evidence="4 8">3.4.21.89</ecNumber>
    </recommendedName>
</protein>
<evidence type="ECO:0000256" key="8">
    <source>
        <dbReference type="RuleBase" id="RU003993"/>
    </source>
</evidence>
<dbReference type="InterPro" id="IPR019533">
    <property type="entry name" value="Peptidase_S26"/>
</dbReference>
<evidence type="ECO:0000256" key="9">
    <source>
        <dbReference type="RuleBase" id="RU362042"/>
    </source>
</evidence>
<comment type="subcellular location">
    <subcellularLocation>
        <location evidence="2">Cell membrane</location>
        <topology evidence="2">Single-pass type II membrane protein</topology>
    </subcellularLocation>
    <subcellularLocation>
        <location evidence="9">Membrane</location>
        <topology evidence="9">Single-pass type II membrane protein</topology>
    </subcellularLocation>
</comment>
<dbReference type="SUPFAM" id="SSF51306">
    <property type="entry name" value="LexA/Signal peptidase"/>
    <property type="match status" value="1"/>
</dbReference>
<dbReference type="Gene3D" id="2.10.109.10">
    <property type="entry name" value="Umud Fragment, subunit A"/>
    <property type="match status" value="1"/>
</dbReference>
<evidence type="ECO:0000256" key="7">
    <source>
        <dbReference type="PIRSR" id="PIRSR600223-1"/>
    </source>
</evidence>
<feature type="active site" evidence="7">
    <location>
        <position position="82"/>
    </location>
</feature>
<dbReference type="GO" id="GO:0006465">
    <property type="term" value="P:signal peptide processing"/>
    <property type="evidence" value="ECO:0007669"/>
    <property type="project" value="InterPro"/>
</dbReference>
<dbReference type="EC" id="3.4.21.89" evidence="4 8"/>
<evidence type="ECO:0000256" key="4">
    <source>
        <dbReference type="ARBA" id="ARBA00013208"/>
    </source>
</evidence>
<reference evidence="12" key="1">
    <citation type="submission" date="2016-10" db="EMBL/GenBank/DDBJ databases">
        <title>The complete genome sequence of the rumen bacterium Butyrivibrio hungatei MB2003.</title>
        <authorList>
            <person name="Palevich N."/>
            <person name="Kelly W.J."/>
            <person name="Leahy S.C."/>
            <person name="Altermann E."/>
            <person name="Rakonjac J."/>
            <person name="Attwood G.T."/>
        </authorList>
    </citation>
    <scope>NUCLEOTIDE SEQUENCE [LARGE SCALE GENOMIC DNA]</scope>
    <source>
        <strain evidence="12">MB2003</strain>
    </source>
</reference>
<dbReference type="InterPro" id="IPR019758">
    <property type="entry name" value="Pept_S26A_signal_pept_1_CS"/>
</dbReference>
<keyword evidence="8" id="KW-1133">Transmembrane helix</keyword>
<dbReference type="OrthoDB" id="9802919at2"/>
<dbReference type="EMBL" id="CP017831">
    <property type="protein sequence ID" value="AOZ96305.1"/>
    <property type="molecule type" value="Genomic_DNA"/>
</dbReference>
<keyword evidence="8" id="KW-0472">Membrane</keyword>
<comment type="similarity">
    <text evidence="3 9">Belongs to the peptidase S26 family.</text>
</comment>
<dbReference type="InterPro" id="IPR019756">
    <property type="entry name" value="Pept_S26A_signal_pept_1_Ser-AS"/>
</dbReference>
<dbReference type="Pfam" id="PF10502">
    <property type="entry name" value="Peptidase_S26"/>
    <property type="match status" value="1"/>
</dbReference>
<dbReference type="PROSITE" id="PS00501">
    <property type="entry name" value="SPASE_I_1"/>
    <property type="match status" value="1"/>
</dbReference>
<keyword evidence="6 8" id="KW-0378">Hydrolase</keyword>
<dbReference type="Proteomes" id="UP000179284">
    <property type="component" value="Chromosome I"/>
</dbReference>
<evidence type="ECO:0000256" key="2">
    <source>
        <dbReference type="ARBA" id="ARBA00004401"/>
    </source>
</evidence>
<dbReference type="GO" id="GO:0005886">
    <property type="term" value="C:plasma membrane"/>
    <property type="evidence" value="ECO:0007669"/>
    <property type="project" value="UniProtKB-SubCell"/>
</dbReference>
<proteinExistence type="inferred from homology"/>
<evidence type="ECO:0000313" key="11">
    <source>
        <dbReference type="EMBL" id="AOZ96305.1"/>
    </source>
</evidence>
<dbReference type="InterPro" id="IPR036286">
    <property type="entry name" value="LexA/Signal_pep-like_sf"/>
</dbReference>
<comment type="catalytic activity">
    <reaction evidence="1 8">
        <text>Cleavage of hydrophobic, N-terminal signal or leader sequences from secreted and periplasmic proteins.</text>
        <dbReference type="EC" id="3.4.21.89"/>
    </reaction>
</comment>
<dbReference type="PANTHER" id="PTHR43390:SF1">
    <property type="entry name" value="CHLOROPLAST PROCESSING PEPTIDASE"/>
    <property type="match status" value="1"/>
</dbReference>
<sequence length="177" mass="20198">MKRVLKEILSTVAYIAVIFCLTYLFITFVMQRTEVSGTSMEPTLQNGDSLLIEKVSYRFSGPKRFEIIVFPYKYGNQQFFIKRVIGLPGETVRIDYAGNIYINGEILEENYGAEIMRDPGRAETEVVLGDDEYFVLGDNRNNSMDSRDISVGSIKKKDIMGRAFLRIFPFDKMGGID</sequence>
<dbReference type="AlphaFoldDB" id="A0A1D9P283"/>
<accession>A0A1D9P283</accession>
<dbReference type="GO" id="GO:0004252">
    <property type="term" value="F:serine-type endopeptidase activity"/>
    <property type="evidence" value="ECO:0007669"/>
    <property type="project" value="InterPro"/>
</dbReference>
<dbReference type="PROSITE" id="PS00760">
    <property type="entry name" value="SPASE_I_2"/>
    <property type="match status" value="1"/>
</dbReference>
<dbReference type="NCBIfam" id="TIGR02227">
    <property type="entry name" value="sigpep_I_bact"/>
    <property type="match status" value="1"/>
</dbReference>
<dbReference type="RefSeq" id="WP_071176007.1">
    <property type="nucleotide sequence ID" value="NZ_CP017831.1"/>
</dbReference>
<name>A0A1D9P283_9FIRM</name>
<evidence type="ECO:0000256" key="3">
    <source>
        <dbReference type="ARBA" id="ARBA00009370"/>
    </source>
</evidence>
<dbReference type="CDD" id="cd06530">
    <property type="entry name" value="S26_SPase_I"/>
    <property type="match status" value="1"/>
</dbReference>
<dbReference type="InterPro" id="IPR019757">
    <property type="entry name" value="Pept_S26A_signal_pept_1_Lys-AS"/>
</dbReference>
<keyword evidence="8" id="KW-0812">Transmembrane</keyword>
<keyword evidence="12" id="KW-1185">Reference proteome</keyword>
<dbReference type="PRINTS" id="PR00727">
    <property type="entry name" value="LEADERPTASE"/>
</dbReference>
<feature type="transmembrane region" description="Helical" evidence="8">
    <location>
        <begin position="12"/>
        <end position="30"/>
    </location>
</feature>
<dbReference type="PANTHER" id="PTHR43390">
    <property type="entry name" value="SIGNAL PEPTIDASE I"/>
    <property type="match status" value="1"/>
</dbReference>
<dbReference type="GO" id="GO:0009003">
    <property type="term" value="F:signal peptidase activity"/>
    <property type="evidence" value="ECO:0007669"/>
    <property type="project" value="UniProtKB-EC"/>
</dbReference>
<feature type="active site" evidence="7">
    <location>
        <position position="39"/>
    </location>
</feature>
<dbReference type="KEGG" id="bhu:bhn_I1271"/>
<evidence type="ECO:0000259" key="10">
    <source>
        <dbReference type="Pfam" id="PF10502"/>
    </source>
</evidence>
<evidence type="ECO:0000256" key="6">
    <source>
        <dbReference type="ARBA" id="ARBA00022801"/>
    </source>
</evidence>
<evidence type="ECO:0000256" key="1">
    <source>
        <dbReference type="ARBA" id="ARBA00000677"/>
    </source>
</evidence>
<feature type="domain" description="Peptidase S26" evidence="10">
    <location>
        <begin position="10"/>
        <end position="167"/>
    </location>
</feature>